<sequence length="1055" mass="118357">MADRIRKGDELGRILVQVQNDLTELRKRLGRTEQDGTLDFQAVDAAIRRTEDGIKSRAEEYLKMANKQVLTLPIIDHVEKKTAKIAKWQPPTESIPYIPPRKYQTAGASPGEKHKAAFTMRVLYNPDHPKHRDLMHQNYGIQLPDLHKKPGPTVGTQKAMSSTVAVLPIDQNRNLLPASPLCEEDNRTGKYLRIHFQGLSNRLEKSLPPSVADLRLVKTLLIPQCRREDSSPNKMGKQWRDRRQSKDVTIASKTIGAECPSMNATLTPPPTAASDSRLPPHGPARLVPLNSQCAPALPPAPSSQHFFSIVEGRIDPSASDFCAFKERYCLSWSTLLEALWQLERLLCQFAVPRALVCGDRLVALAQSGELQRGRHECLLSALENREEVLELMKQPGQRYKGEGGRWVAAVRIQACWRCYRTRTAYLHQQTRRWAARTIAISWLLHAQLSRVRKSLQATRLRHLENYHSRAKHLAANWSHLITSKRTIIHVPTLGYSQQQRHSLRRFDILQNTQMGRLCDIRDKNVEVIYVCPVHLGEDLIHYYTHLLGLNGAVETGKPTPSLCAKNFTILTPEAHQHFSSHCMCVSTLLKYSPHTLRRIKNLIQGKQAYLVSGVPHMDDLAVADELGVPVLGPEPAVARLYGTKSGIRRIFSSSGVSMPPGQADIYTLQQLNECFAQLMTDHLEVQRWLFKMDDEFGGRGTAYCDVCHVSFRPWALQEYHHHGAQIWRTAWAQERVLRKFLEAVPALLDAHAKLFDTSCYPTWSCFLEHFLRKGGVIEAYPPSDSVTGVTVDLLVEPDGGVRMLSCGNQLPGPGFLQVSGCTVPQSSVSPDVLYSICMRIGKACQERHILGHLSLDLVTFLEPGTLEQQVWAVDLDLGYSNQLAMTQIMLHMTGGTLNCHTGRLEVPSSVRNSKPTARQRAPTANAPAPATSHFAVMSSRLFHTNLSMVHYSVFFQMCKAHGIGFDIKEREGSVFTLHDSAERSSLGMATISPDLQGALLTFARNLTVIHQEISAPNMQGETNFKDLIKTIKEMLDVITQNTNKEHKEKEKCADV</sequence>
<evidence type="ECO:0000313" key="2">
    <source>
        <dbReference type="Proteomes" id="UP000829447"/>
    </source>
</evidence>
<evidence type="ECO:0000313" key="1">
    <source>
        <dbReference type="EMBL" id="MCI4379208.1"/>
    </source>
</evidence>
<proteinExistence type="predicted"/>
<dbReference type="Proteomes" id="UP000829447">
    <property type="component" value="Linkage Group LG6"/>
</dbReference>
<organism evidence="1 2">
    <name type="scientific">Pangasianodon gigas</name>
    <name type="common">Mekong giant catfish</name>
    <name type="synonym">Pangasius gigas</name>
    <dbReference type="NCBI Taxonomy" id="30993"/>
    <lineage>
        <taxon>Eukaryota</taxon>
        <taxon>Metazoa</taxon>
        <taxon>Chordata</taxon>
        <taxon>Craniata</taxon>
        <taxon>Vertebrata</taxon>
        <taxon>Euteleostomi</taxon>
        <taxon>Actinopterygii</taxon>
        <taxon>Neopterygii</taxon>
        <taxon>Teleostei</taxon>
        <taxon>Ostariophysi</taxon>
        <taxon>Siluriformes</taxon>
        <taxon>Pangasiidae</taxon>
        <taxon>Pangasianodon</taxon>
    </lineage>
</organism>
<keyword evidence="2" id="KW-1185">Reference proteome</keyword>
<protein>
    <submittedName>
        <fullName evidence="1">Uncharacterized protein</fullName>
    </submittedName>
</protein>
<dbReference type="EMBL" id="CM040459">
    <property type="protein sequence ID" value="MCI4379208.1"/>
    <property type="molecule type" value="Genomic_DNA"/>
</dbReference>
<accession>A0ACC5WJD1</accession>
<name>A0ACC5WJD1_PANGG</name>
<reference evidence="1 2" key="1">
    <citation type="journal article" date="2022" name="bioRxiv">
        <title>An ancient truncated duplication of the anti-Mullerian hormone receptor type 2 gene is a potential conserved master sex determinant in the Pangasiidae catfish family.</title>
        <authorList>
            <person name="Wen M."/>
            <person name="Pan Q."/>
            <person name="Jouanno E."/>
            <person name="Montfort J."/>
            <person name="Zahm M."/>
            <person name="Cabau C."/>
            <person name="Klopp C."/>
            <person name="Iampietro C."/>
            <person name="Roques C."/>
            <person name="Bouchez O."/>
            <person name="Castinel A."/>
            <person name="Donnadieu C."/>
            <person name="Parrinello H."/>
            <person name="Poncet C."/>
            <person name="Belmonte E."/>
            <person name="Gautier V."/>
            <person name="Avarre J.-C."/>
            <person name="Dugue R."/>
            <person name="Gustiano R."/>
            <person name="Ha T.T.T."/>
            <person name="Campet M."/>
            <person name="Sriphairoj K."/>
            <person name="Ribolli J."/>
            <person name="de Almeida F.L."/>
            <person name="Desvignes T."/>
            <person name="Postlethwait J.H."/>
            <person name="Bucao C.F."/>
            <person name="Robinson-Rechavi M."/>
            <person name="Bobe J."/>
            <person name="Herpin A."/>
            <person name="Guiguen Y."/>
        </authorList>
    </citation>
    <scope>NUCLEOTIDE SEQUENCE [LARGE SCALE GENOMIC DNA]</scope>
    <source>
        <strain evidence="1">YG-Dec2019</strain>
    </source>
</reference>
<comment type="caution">
    <text evidence="1">The sequence shown here is derived from an EMBL/GenBank/DDBJ whole genome shotgun (WGS) entry which is preliminary data.</text>
</comment>
<gene>
    <name evidence="1" type="ORF">PGIGA_G00225360</name>
</gene>